<reference evidence="1" key="2">
    <citation type="submission" date="2023-05" db="EMBL/GenBank/DDBJ databases">
        <authorList>
            <consortium name="Lawrence Berkeley National Laboratory"/>
            <person name="Steindorff A."/>
            <person name="Hensen N."/>
            <person name="Bonometti L."/>
            <person name="Westerberg I."/>
            <person name="Brannstrom I.O."/>
            <person name="Guillou S."/>
            <person name="Cros-Aarteil S."/>
            <person name="Calhoun S."/>
            <person name="Haridas S."/>
            <person name="Kuo A."/>
            <person name="Mondo S."/>
            <person name="Pangilinan J."/>
            <person name="Riley R."/>
            <person name="Labutti K."/>
            <person name="Andreopoulos B."/>
            <person name="Lipzen A."/>
            <person name="Chen C."/>
            <person name="Yanf M."/>
            <person name="Daum C."/>
            <person name="Ng V."/>
            <person name="Clum A."/>
            <person name="Ohm R."/>
            <person name="Martin F."/>
            <person name="Silar P."/>
            <person name="Natvig D."/>
            <person name="Lalanne C."/>
            <person name="Gautier V."/>
            <person name="Ament-Velasquez S.L."/>
            <person name="Kruys A."/>
            <person name="Hutchinson M.I."/>
            <person name="Powell A.J."/>
            <person name="Barry K."/>
            <person name="Miller A.N."/>
            <person name="Grigoriev I.V."/>
            <person name="Debuchy R."/>
            <person name="Gladieux P."/>
            <person name="Thoren M.H."/>
            <person name="Johannesson H."/>
        </authorList>
    </citation>
    <scope>NUCLEOTIDE SEQUENCE</scope>
    <source>
        <strain evidence="1">CBS 892.96</strain>
    </source>
</reference>
<dbReference type="AlphaFoldDB" id="A0AAN6VWC4"/>
<proteinExistence type="predicted"/>
<reference evidence="1" key="1">
    <citation type="journal article" date="2023" name="Mol. Phylogenet. Evol.">
        <title>Genome-scale phylogeny and comparative genomics of the fungal order Sordariales.</title>
        <authorList>
            <person name="Hensen N."/>
            <person name="Bonometti L."/>
            <person name="Westerberg I."/>
            <person name="Brannstrom I.O."/>
            <person name="Guillou S."/>
            <person name="Cros-Aarteil S."/>
            <person name="Calhoun S."/>
            <person name="Haridas S."/>
            <person name="Kuo A."/>
            <person name="Mondo S."/>
            <person name="Pangilinan J."/>
            <person name="Riley R."/>
            <person name="LaButti K."/>
            <person name="Andreopoulos B."/>
            <person name="Lipzen A."/>
            <person name="Chen C."/>
            <person name="Yan M."/>
            <person name="Daum C."/>
            <person name="Ng V."/>
            <person name="Clum A."/>
            <person name="Steindorff A."/>
            <person name="Ohm R.A."/>
            <person name="Martin F."/>
            <person name="Silar P."/>
            <person name="Natvig D.O."/>
            <person name="Lalanne C."/>
            <person name="Gautier V."/>
            <person name="Ament-Velasquez S.L."/>
            <person name="Kruys A."/>
            <person name="Hutchinson M.I."/>
            <person name="Powell A.J."/>
            <person name="Barry K."/>
            <person name="Miller A.N."/>
            <person name="Grigoriev I.V."/>
            <person name="Debuchy R."/>
            <person name="Gladieux P."/>
            <person name="Hiltunen Thoren M."/>
            <person name="Johannesson H."/>
        </authorList>
    </citation>
    <scope>NUCLEOTIDE SEQUENCE</scope>
    <source>
        <strain evidence="1">CBS 892.96</strain>
    </source>
</reference>
<accession>A0AAN6VWC4</accession>
<comment type="caution">
    <text evidence="1">The sequence shown here is derived from an EMBL/GenBank/DDBJ whole genome shotgun (WGS) entry which is preliminary data.</text>
</comment>
<protein>
    <submittedName>
        <fullName evidence="1">Uncharacterized protein</fullName>
    </submittedName>
</protein>
<organism evidence="1 2">
    <name type="scientific">Triangularia setosa</name>
    <dbReference type="NCBI Taxonomy" id="2587417"/>
    <lineage>
        <taxon>Eukaryota</taxon>
        <taxon>Fungi</taxon>
        <taxon>Dikarya</taxon>
        <taxon>Ascomycota</taxon>
        <taxon>Pezizomycotina</taxon>
        <taxon>Sordariomycetes</taxon>
        <taxon>Sordariomycetidae</taxon>
        <taxon>Sordariales</taxon>
        <taxon>Podosporaceae</taxon>
        <taxon>Triangularia</taxon>
    </lineage>
</organism>
<sequence length="184" mass="19696">MLSETTISIPWLQKDKVCIRGTGADDFADICAFSCSYGYCPIGACVCLAMGTKRKKPLYTGVVAFPVASRSADYSGLYSFNRNLGKIGDRAAHPTFGPPGWEGLCSYACNCGFCPSNICICTQTRALNVPPPKIRNTVGSSLNPKINDWGRFHNRAVIPGPPTVGVGKVDLSVENSGSRLLSPR</sequence>
<evidence type="ECO:0000313" key="2">
    <source>
        <dbReference type="Proteomes" id="UP001302321"/>
    </source>
</evidence>
<keyword evidence="2" id="KW-1185">Reference proteome</keyword>
<dbReference type="Proteomes" id="UP001302321">
    <property type="component" value="Unassembled WGS sequence"/>
</dbReference>
<dbReference type="EMBL" id="MU866720">
    <property type="protein sequence ID" value="KAK4170880.1"/>
    <property type="molecule type" value="Genomic_DNA"/>
</dbReference>
<name>A0AAN6VWC4_9PEZI</name>
<evidence type="ECO:0000313" key="1">
    <source>
        <dbReference type="EMBL" id="KAK4170880.1"/>
    </source>
</evidence>
<gene>
    <name evidence="1" type="ORF">QBC36DRAFT_295886</name>
</gene>